<keyword evidence="4" id="KW-1185">Reference proteome</keyword>
<dbReference type="PANTHER" id="PTHR47027:SF20">
    <property type="entry name" value="REVERSE TRANSCRIPTASE-LIKE PROTEIN WITH RNA-DIRECTED DNA POLYMERASE DOMAIN"/>
    <property type="match status" value="1"/>
</dbReference>
<dbReference type="Gene3D" id="3.60.10.10">
    <property type="entry name" value="Endonuclease/exonuclease/phosphatase"/>
    <property type="match status" value="1"/>
</dbReference>
<dbReference type="InterPro" id="IPR036691">
    <property type="entry name" value="Endo/exonu/phosph_ase_sf"/>
</dbReference>
<dbReference type="InterPro" id="IPR000477">
    <property type="entry name" value="RT_dom"/>
</dbReference>
<feature type="compositionally biased region" description="Polar residues" evidence="1">
    <location>
        <begin position="61"/>
        <end position="70"/>
    </location>
</feature>
<sequence length="1686" mass="185633">MSHAPTPSKGSPKPLSEAPVSCPFTPSPIPKKGTPIGVHSNLRSTKRSPIIKTPSAKRPRNSPTSRPTTMSMLDEMSRVLEKTSQEHREFEKTMLNKLDTLADNVSQQIVSLVSSFQTALSSIEAKVDSLVQGVDNVRTEVEGTRVDIDTVVEGADSEMCSMKEYLKAVASSSAIIMSKLEVLGSSPHVPQLLHQPSYAMMASHLPVNTPITRTAVRKPSAATAAAPASLVPPVKITRGGILNTPLPTMSHQAARVLLRTEPEQQASVTARFQKHQAATRSQILPPAALPDIENAHKCRILILQMPRTMPFKEVRDILRPFCTTNCIWDMCWLDSTRLQIIIDDHEVMRLRGSAFQLGNITCAAIADPRAAPFPSATVEEKNISMKIWVGKQVQTILRPATLPRTRKFLYDAIQASGEVAVQHAAKLAENIFRPTPHGAAIPRVKKRPSQMTLLAPRNIGVTWMNPTQNLIWMDPMSRYTLSTTHPTPAAQLTLDFPVSDFSGLSVLPDTSPEPPIHSPTIPENFENFHFLHDFDPPGMVSDDSESMVPLGDHLTSPVKILTRSLIIHGHVSKLENFHTLLKTLFPPPSCMHPDSRSTCSTCSESLLYSIIAVRRKISAHWSAFFLDIIPCHFQAVMNHLCAQRHMRWNIRAARDNSLYPRPRSNTPIKPPPNSRRIISWNINGLVSKRNDLREHIAEVKPLLLMLQETNLDTNAFRFTAPKYSFIQHPATGPGKRGIALGFLAVLPAREIEGVPGTLILAKVPGLTEQQVWTVGSIYLGKNDRQATLKLVERALELATRDHNRPIIIGGDWNAPHATLQRKVSSWGFGLHVVSFSGSKATFRGRTATARWSSIDHFVCNQAARALLTSPRVNRQPYSSTSPTPSVVSGNHQEGYLQAKNAYRAWLASRNSILSSQETIQGKYNQYILAEATASRLTKQDDRLRWRSHCTRIDNLLAGGCAKQAWNAAKRMACASGHSCRSSNPIRNEGGVLQFQPISICNTLRSHYMRLAEAGEGHSLDPTHWETMPQPPQHIPPSSTLSMDLPFSLRELDHALGSMHPRKAPGDDGVTTALMQAIAHDPKDHGTGDVNLDRPGALALLRVANTIFLSGVIPKVWRCATIISIPKKGDATLASNLRGISLINVGLKILCKMVQARLSSLLESNNVLVPEQGGFRTREESTAQVCALMDILRRRQIADLNSHIAFIDISKAFDTVPIHALLFKLRCIGIPTITMNFLSALYSTSNARIRSGSLLSDPFPVQRGVRQGCPLSGLLFNVFINDVLDGVAPISVPGLSQEHHPRGLMFADDIAIIAPSHESLCTSMGTIADWATRWEMSFGVAKCGIMHVAPIPAPLSRLRFYISNTSSYHPSSPLSTSSNIYIPPSPIPQPALFPTPATPTRTQLTHPIQLHGIDLPSVSQYEHLGVIIDDLLTLSPWLVKKKRAITAAVHSISPLLRNNFLSTRYRLTIFNRLVLGVAYYGLELIGGNSTLARRLQAPVNTGIRMILKAPLFTPIAPMLTDCGIISLDAHAILARVRLTVKATTLKTPLRTLLLPSTIPSHSNSWFWTRRSRSLIRFVHPNMSLFHFNIPISTNGLFHNSISTNPPITSSNINPSTPNTPSIHTSITTTSTTIPSTPTISEIRHQRSKYAFERTFQVWGKSKLACSYVQANHASSAKFLRSPALSTG</sequence>
<dbReference type="Pfam" id="PF03372">
    <property type="entry name" value="Exo_endo_phos"/>
    <property type="match status" value="1"/>
</dbReference>
<reference evidence="3 4" key="1">
    <citation type="submission" date="2021-02" db="EMBL/GenBank/DDBJ databases">
        <title>Variation within the Batrachochytrium salamandrivorans European outbreak.</title>
        <authorList>
            <person name="Kelly M."/>
            <person name="Pasmans F."/>
            <person name="Shea T.P."/>
            <person name="Munoz J.F."/>
            <person name="Carranza S."/>
            <person name="Cuomo C.A."/>
            <person name="Martel A."/>
        </authorList>
    </citation>
    <scope>NUCLEOTIDE SEQUENCE [LARGE SCALE GENOMIC DNA]</scope>
    <source>
        <strain evidence="3 4">AMFP18/2</strain>
    </source>
</reference>
<organism evidence="3 4">
    <name type="scientific">Batrachochytrium salamandrivorans</name>
    <dbReference type="NCBI Taxonomy" id="1357716"/>
    <lineage>
        <taxon>Eukaryota</taxon>
        <taxon>Fungi</taxon>
        <taxon>Fungi incertae sedis</taxon>
        <taxon>Chytridiomycota</taxon>
        <taxon>Chytridiomycota incertae sedis</taxon>
        <taxon>Chytridiomycetes</taxon>
        <taxon>Rhizophydiales</taxon>
        <taxon>Rhizophydiales incertae sedis</taxon>
        <taxon>Batrachochytrium</taxon>
    </lineage>
</organism>
<evidence type="ECO:0000313" key="3">
    <source>
        <dbReference type="EMBL" id="KAH6590116.1"/>
    </source>
</evidence>
<evidence type="ECO:0000256" key="1">
    <source>
        <dbReference type="SAM" id="MobiDB-lite"/>
    </source>
</evidence>
<dbReference type="EMBL" id="JAFCIX010000437">
    <property type="protein sequence ID" value="KAH6590116.1"/>
    <property type="molecule type" value="Genomic_DNA"/>
</dbReference>
<dbReference type="InterPro" id="IPR005135">
    <property type="entry name" value="Endo/exonuclease/phosphatase"/>
</dbReference>
<dbReference type="InterPro" id="IPR043502">
    <property type="entry name" value="DNA/RNA_pol_sf"/>
</dbReference>
<feature type="domain" description="Reverse transcriptase" evidence="2">
    <location>
        <begin position="1105"/>
        <end position="1361"/>
    </location>
</feature>
<comment type="caution">
    <text evidence="3">The sequence shown here is derived from an EMBL/GenBank/DDBJ whole genome shotgun (WGS) entry which is preliminary data.</text>
</comment>
<evidence type="ECO:0000259" key="2">
    <source>
        <dbReference type="PROSITE" id="PS50878"/>
    </source>
</evidence>
<gene>
    <name evidence="3" type="ORF">BASA50_009602</name>
</gene>
<dbReference type="Proteomes" id="UP001648503">
    <property type="component" value="Unassembled WGS sequence"/>
</dbReference>
<dbReference type="CDD" id="cd01650">
    <property type="entry name" value="RT_nLTR_like"/>
    <property type="match status" value="1"/>
</dbReference>
<dbReference type="Pfam" id="PF00078">
    <property type="entry name" value="RVT_1"/>
    <property type="match status" value="1"/>
</dbReference>
<dbReference type="PANTHER" id="PTHR47027">
    <property type="entry name" value="REVERSE TRANSCRIPTASE DOMAIN-CONTAINING PROTEIN"/>
    <property type="match status" value="1"/>
</dbReference>
<dbReference type="SUPFAM" id="SSF56672">
    <property type="entry name" value="DNA/RNA polymerases"/>
    <property type="match status" value="1"/>
</dbReference>
<dbReference type="SUPFAM" id="SSF56219">
    <property type="entry name" value="DNase I-like"/>
    <property type="match status" value="1"/>
</dbReference>
<protein>
    <recommendedName>
        <fullName evidence="2">Reverse transcriptase domain-containing protein</fullName>
    </recommendedName>
</protein>
<feature type="region of interest" description="Disordered" evidence="1">
    <location>
        <begin position="1"/>
        <end position="70"/>
    </location>
</feature>
<name>A0ABQ8F0V2_9FUNG</name>
<evidence type="ECO:0000313" key="4">
    <source>
        <dbReference type="Proteomes" id="UP001648503"/>
    </source>
</evidence>
<accession>A0ABQ8F0V2</accession>
<dbReference type="PROSITE" id="PS50878">
    <property type="entry name" value="RT_POL"/>
    <property type="match status" value="1"/>
</dbReference>
<proteinExistence type="predicted"/>